<keyword evidence="3" id="KW-1185">Reference proteome</keyword>
<feature type="compositionally biased region" description="Basic residues" evidence="1">
    <location>
        <begin position="596"/>
        <end position="607"/>
    </location>
</feature>
<feature type="region of interest" description="Disordered" evidence="1">
    <location>
        <begin position="515"/>
        <end position="623"/>
    </location>
</feature>
<dbReference type="EMBL" id="JARJCW010000014">
    <property type="protein sequence ID" value="KAJ7217339.1"/>
    <property type="molecule type" value="Genomic_DNA"/>
</dbReference>
<gene>
    <name evidence="2" type="ORF">GGX14DRAFT_391138</name>
</gene>
<protein>
    <submittedName>
        <fullName evidence="2">Uncharacterized protein</fullName>
    </submittedName>
</protein>
<sequence length="623" mass="69883">MHRHWAAADRAAFPDKYDVCGLKVAAARRRAQLITIEHLGSHMSRVTGPSGCRKFSAVTTNLPSCRKFWDGHIIFAEKNLTYTIIICLLPYASLSTTARPSPFGDESVIRSSPLASDRPSRILPDETPSSPTRHRVTTRENFSPRLRLRDMAVYYDYYDPYDYEPTFYDAAEPNYAADDDYCDDVAYSTDYAPTDYGDVTDAAEYDDVVCDMDVVSQLSFDPETATDAQIDASAWGVHWFRGPPPGVSPDTWRDDMDEWRLRIEASLEAEAMHPHDDGCERKATALPADDNMYDTRHFWDPARYDGDPHYGLSVTDNLQPPPSVRKYILEDQAALDADQVPDDRRKEFLEELRLLCEDERYYDRCRAAGFVWNEQCREYFPPPEFWRPEAIHAVHDRRLLPLRLTYPGFGLPPPPATSHPLSQRGRAARSAMPIFRHTRPRSFGSSTRRALRPRDAPPSPTKHPPRRLPRRPPACVAQPVLQLSTVQNRPQSHSCREPPPHLPVLSTTVSMPPLISTSPAPPSAVRDRKEPMPPDRSMVTADDLLDPAASSTSARMVRCGEHPEDTVTLPRAPKPPDLGALGTPSKPTVADGGVAQRRRNAARRIARKAQSARGCALSWGGEG</sequence>
<feature type="region of interest" description="Disordered" evidence="1">
    <location>
        <begin position="105"/>
        <end position="139"/>
    </location>
</feature>
<dbReference type="Proteomes" id="UP001219525">
    <property type="component" value="Unassembled WGS sequence"/>
</dbReference>
<accession>A0AAD6VR38</accession>
<dbReference type="AlphaFoldDB" id="A0AAD6VR38"/>
<reference evidence="2" key="1">
    <citation type="submission" date="2023-03" db="EMBL/GenBank/DDBJ databases">
        <title>Massive genome expansion in bonnet fungi (Mycena s.s.) driven by repeated elements and novel gene families across ecological guilds.</title>
        <authorList>
            <consortium name="Lawrence Berkeley National Laboratory"/>
            <person name="Harder C.B."/>
            <person name="Miyauchi S."/>
            <person name="Viragh M."/>
            <person name="Kuo A."/>
            <person name="Thoen E."/>
            <person name="Andreopoulos B."/>
            <person name="Lu D."/>
            <person name="Skrede I."/>
            <person name="Drula E."/>
            <person name="Henrissat B."/>
            <person name="Morin E."/>
            <person name="Kohler A."/>
            <person name="Barry K."/>
            <person name="LaButti K."/>
            <person name="Morin E."/>
            <person name="Salamov A."/>
            <person name="Lipzen A."/>
            <person name="Mereny Z."/>
            <person name="Hegedus B."/>
            <person name="Baldrian P."/>
            <person name="Stursova M."/>
            <person name="Weitz H."/>
            <person name="Taylor A."/>
            <person name="Grigoriev I.V."/>
            <person name="Nagy L.G."/>
            <person name="Martin F."/>
            <person name="Kauserud H."/>
        </authorList>
    </citation>
    <scope>NUCLEOTIDE SEQUENCE</scope>
    <source>
        <strain evidence="2">9144</strain>
    </source>
</reference>
<proteinExistence type="predicted"/>
<evidence type="ECO:0000313" key="3">
    <source>
        <dbReference type="Proteomes" id="UP001219525"/>
    </source>
</evidence>
<evidence type="ECO:0000256" key="1">
    <source>
        <dbReference type="SAM" id="MobiDB-lite"/>
    </source>
</evidence>
<evidence type="ECO:0000313" key="2">
    <source>
        <dbReference type="EMBL" id="KAJ7217339.1"/>
    </source>
</evidence>
<name>A0AAD6VR38_9AGAR</name>
<feature type="region of interest" description="Disordered" evidence="1">
    <location>
        <begin position="411"/>
        <end position="473"/>
    </location>
</feature>
<organism evidence="2 3">
    <name type="scientific">Mycena pura</name>
    <dbReference type="NCBI Taxonomy" id="153505"/>
    <lineage>
        <taxon>Eukaryota</taxon>
        <taxon>Fungi</taxon>
        <taxon>Dikarya</taxon>
        <taxon>Basidiomycota</taxon>
        <taxon>Agaricomycotina</taxon>
        <taxon>Agaricomycetes</taxon>
        <taxon>Agaricomycetidae</taxon>
        <taxon>Agaricales</taxon>
        <taxon>Marasmiineae</taxon>
        <taxon>Mycenaceae</taxon>
        <taxon>Mycena</taxon>
    </lineage>
</organism>
<comment type="caution">
    <text evidence="2">The sequence shown here is derived from an EMBL/GenBank/DDBJ whole genome shotgun (WGS) entry which is preliminary data.</text>
</comment>